<dbReference type="GO" id="GO:0006412">
    <property type="term" value="P:translation"/>
    <property type="evidence" value="ECO:0007669"/>
    <property type="project" value="InterPro"/>
</dbReference>
<dbReference type="SMART" id="SM01397">
    <property type="entry name" value="Ribosomal_S3Ae"/>
    <property type="match status" value="1"/>
</dbReference>
<dbReference type="AlphaFoldDB" id="A0A5E4LXM5"/>
<organism evidence="3 4">
    <name type="scientific">Candidatus Bilamarchaeum dharawalense</name>
    <dbReference type="NCBI Taxonomy" id="2885759"/>
    <lineage>
        <taxon>Archaea</taxon>
        <taxon>Candidatus Micrarchaeota</taxon>
        <taxon>Candidatus Micrarchaeia</taxon>
        <taxon>Candidatus Anstonellales</taxon>
        <taxon>Candidatus Bilamarchaeaceae</taxon>
        <taxon>Candidatus Bilamarchaeum</taxon>
    </lineage>
</organism>
<dbReference type="Proteomes" id="UP000789941">
    <property type="component" value="Unassembled WGS sequence"/>
</dbReference>
<accession>A0A5E4LXM5</accession>
<evidence type="ECO:0000313" key="4">
    <source>
        <dbReference type="Proteomes" id="UP000789941"/>
    </source>
</evidence>
<name>A0A5E4LXM5_9ARCH</name>
<dbReference type="GO" id="GO:0005840">
    <property type="term" value="C:ribosome"/>
    <property type="evidence" value="ECO:0007669"/>
    <property type="project" value="UniProtKB-KW"/>
</dbReference>
<dbReference type="GO" id="GO:0003735">
    <property type="term" value="F:structural constituent of ribosome"/>
    <property type="evidence" value="ECO:0007669"/>
    <property type="project" value="InterPro"/>
</dbReference>
<dbReference type="InterPro" id="IPR001593">
    <property type="entry name" value="Ribosomal_eS1"/>
</dbReference>
<evidence type="ECO:0000256" key="1">
    <source>
        <dbReference type="ARBA" id="ARBA00022980"/>
    </source>
</evidence>
<comment type="caution">
    <text evidence="3">The sequence shown here is derived from an EMBL/GenBank/DDBJ whole genome shotgun (WGS) entry which is preliminary data.</text>
</comment>
<evidence type="ECO:0000256" key="2">
    <source>
        <dbReference type="ARBA" id="ARBA00023274"/>
    </source>
</evidence>
<proteinExistence type="predicted"/>
<keyword evidence="2" id="KW-0687">Ribonucleoprotein</keyword>
<evidence type="ECO:0000313" key="3">
    <source>
        <dbReference type="EMBL" id="VVC04802.1"/>
    </source>
</evidence>
<sequence length="198" mass="22487">MAGKKVKVVDKWKAKKWYSVKAPAMFESREICEVVAAEENLLVNRVVKASLMELGMTGGGSQMAMFTALRFRIKDVTGNDANTTLLGHEILPSFIRTFARRGKSLIHQVVDEKTKDNEQLRLKIIAVTGARVSENTKRNLRTLIVDECKGAVAEKNFDEIIQDVIYGRLSSKIFNRLKQITKMKRVEVRKSERGEIFK</sequence>
<dbReference type="EMBL" id="CABMJJ010000011">
    <property type="protein sequence ID" value="VVC04802.1"/>
    <property type="molecule type" value="Genomic_DNA"/>
</dbReference>
<protein>
    <submittedName>
        <fullName evidence="3">30S ribosomal protein S3Ae</fullName>
    </submittedName>
</protein>
<dbReference type="Pfam" id="PF01015">
    <property type="entry name" value="Ribosomal_S3Ae"/>
    <property type="match status" value="1"/>
</dbReference>
<keyword evidence="1 3" id="KW-0689">Ribosomal protein</keyword>
<dbReference type="GO" id="GO:1990904">
    <property type="term" value="C:ribonucleoprotein complex"/>
    <property type="evidence" value="ECO:0007669"/>
    <property type="project" value="UniProtKB-KW"/>
</dbReference>
<gene>
    <name evidence="3" type="primary">rps3ae</name>
    <name evidence="3" type="ORF">LFW2832_01120</name>
</gene>
<reference evidence="3 4" key="1">
    <citation type="submission" date="2019-08" db="EMBL/GenBank/DDBJ databases">
        <authorList>
            <person name="Vazquez-Campos X."/>
        </authorList>
    </citation>
    <scope>NUCLEOTIDE SEQUENCE [LARGE SCALE GENOMIC DNA]</scope>
    <source>
        <strain evidence="3">LFW-283_2</strain>
    </source>
</reference>